<evidence type="ECO:0000313" key="2">
    <source>
        <dbReference type="EMBL" id="RAM57975.1"/>
    </source>
</evidence>
<dbReference type="PATRIC" id="fig|203274.3.peg.36"/>
<evidence type="ECO:0000313" key="3">
    <source>
        <dbReference type="Proteomes" id="UP000070069"/>
    </source>
</evidence>
<proteinExistence type="predicted"/>
<dbReference type="EMBL" id="JHUK01000001">
    <property type="protein sequence ID" value="RAM57975.1"/>
    <property type="molecule type" value="Genomic_DNA"/>
</dbReference>
<evidence type="ECO:0000313" key="1">
    <source>
        <dbReference type="EMBL" id="KXT29392.1"/>
    </source>
</evidence>
<protein>
    <submittedName>
        <fullName evidence="1">Uncharacterized protein</fullName>
    </submittedName>
</protein>
<gene>
    <name evidence="1" type="ORF">AXA84_0036</name>
    <name evidence="2" type="ORF">DH96_00195</name>
</gene>
<dbReference type="Proteomes" id="UP000249343">
    <property type="component" value="Unassembled WGS sequence"/>
</dbReference>
<reference evidence="2 4" key="1">
    <citation type="submission" date="2014-04" db="EMBL/GenBank/DDBJ databases">
        <title>Genome study of Napier grass stunt phytoplasma.</title>
        <authorList>
            <person name="Kawicha P."/>
            <person name="Dickinson M."/>
            <person name="Hodgetts J."/>
        </authorList>
    </citation>
    <scope>NUCLEOTIDE SEQUENCE [LARGE SCALE GENOMIC DNA]</scope>
    <source>
        <strain evidence="2 4">NGS-S10</strain>
    </source>
</reference>
<dbReference type="Proteomes" id="UP000070069">
    <property type="component" value="Unassembled WGS sequence"/>
</dbReference>
<comment type="caution">
    <text evidence="1">The sequence shown here is derived from an EMBL/GenBank/DDBJ whole genome shotgun (WGS) entry which is preliminary data.</text>
</comment>
<reference evidence="1 3" key="2">
    <citation type="submission" date="2016-02" db="EMBL/GenBank/DDBJ databases">
        <title>A draft genome sequence of Candidatus Phytoplasma oryzae strain Mbita1, the causative agent of Napier Grass stunt disease in Kenya.</title>
        <authorList>
            <person name="Fischer A."/>
            <person name="Santa-Cruz I."/>
            <person name="Wambua L."/>
            <person name="Olds C."/>
            <person name="Midega C."/>
            <person name="Dickinson M."/>
            <person name="Kawicha P."/>
            <person name="Khan Z."/>
            <person name="Masiga D."/>
            <person name="Jores J."/>
            <person name="Bernd S."/>
        </authorList>
    </citation>
    <scope>NUCLEOTIDE SEQUENCE [LARGE SCALE GENOMIC DNA]</scope>
    <source>
        <strain evidence="1">Mbita1</strain>
    </source>
</reference>
<dbReference type="OrthoDB" id="384755at2"/>
<organism evidence="1 3">
    <name type="scientific">Candidatus Phytoplasma oryzae</name>
    <dbReference type="NCBI Taxonomy" id="203274"/>
    <lineage>
        <taxon>Bacteria</taxon>
        <taxon>Bacillati</taxon>
        <taxon>Mycoplasmatota</taxon>
        <taxon>Mollicutes</taxon>
        <taxon>Acholeplasmatales</taxon>
        <taxon>Acholeplasmataceae</taxon>
        <taxon>Candidatus Phytoplasma</taxon>
        <taxon>16SrXI (Rice yellow dwarf group)</taxon>
    </lineage>
</organism>
<sequence>MAWDNDTYLIGERVKIENEKEIGVVTRIDFENGLIYVLFKRLREEIYNYPQVLENNTLKPLISKKNKNS</sequence>
<evidence type="ECO:0000313" key="4">
    <source>
        <dbReference type="Proteomes" id="UP000249343"/>
    </source>
</evidence>
<dbReference type="EMBL" id="LTBM01000001">
    <property type="protein sequence ID" value="KXT29392.1"/>
    <property type="molecule type" value="Genomic_DNA"/>
</dbReference>
<dbReference type="RefSeq" id="WP_066539788.1">
    <property type="nucleotide sequence ID" value="NZ_JHUK01000001.1"/>
</dbReference>
<accession>A0A139JQZ9</accession>
<dbReference type="AlphaFoldDB" id="A0A139JQZ9"/>
<name>A0A139JQZ9_9MOLU</name>
<keyword evidence="4" id="KW-1185">Reference proteome</keyword>